<evidence type="ECO:0000313" key="2">
    <source>
        <dbReference type="Proteomes" id="UP000479710"/>
    </source>
</evidence>
<comment type="caution">
    <text evidence="1">The sequence shown here is derived from an EMBL/GenBank/DDBJ whole genome shotgun (WGS) entry which is preliminary data.</text>
</comment>
<gene>
    <name evidence="1" type="ORF">E2562_028556</name>
</gene>
<reference evidence="1 2" key="1">
    <citation type="submission" date="2019-11" db="EMBL/GenBank/DDBJ databases">
        <title>Whole genome sequence of Oryza granulata.</title>
        <authorList>
            <person name="Li W."/>
        </authorList>
    </citation>
    <scope>NUCLEOTIDE SEQUENCE [LARGE SCALE GENOMIC DNA]</scope>
    <source>
        <strain evidence="2">cv. Menghai</strain>
        <tissue evidence="1">Leaf</tissue>
    </source>
</reference>
<accession>A0A6G1EQR7</accession>
<proteinExistence type="predicted"/>
<dbReference type="AlphaFoldDB" id="A0A6G1EQR7"/>
<dbReference type="Proteomes" id="UP000479710">
    <property type="component" value="Unassembled WGS sequence"/>
</dbReference>
<sequence length="79" mass="8362">MVTCGCQGRKGDAHGGLGIAGKRWGAKLDLGPKSRWILDVRARSARAVANGMAGLLLLYLPWTASANKGTRDQELLDLG</sequence>
<evidence type="ECO:0000313" key="1">
    <source>
        <dbReference type="EMBL" id="KAF0926974.1"/>
    </source>
</evidence>
<organism evidence="1 2">
    <name type="scientific">Oryza meyeriana var. granulata</name>
    <dbReference type="NCBI Taxonomy" id="110450"/>
    <lineage>
        <taxon>Eukaryota</taxon>
        <taxon>Viridiplantae</taxon>
        <taxon>Streptophyta</taxon>
        <taxon>Embryophyta</taxon>
        <taxon>Tracheophyta</taxon>
        <taxon>Spermatophyta</taxon>
        <taxon>Magnoliopsida</taxon>
        <taxon>Liliopsida</taxon>
        <taxon>Poales</taxon>
        <taxon>Poaceae</taxon>
        <taxon>BOP clade</taxon>
        <taxon>Oryzoideae</taxon>
        <taxon>Oryzeae</taxon>
        <taxon>Oryzinae</taxon>
        <taxon>Oryza</taxon>
        <taxon>Oryza meyeriana</taxon>
    </lineage>
</organism>
<name>A0A6G1EQR7_9ORYZ</name>
<dbReference type="EMBL" id="SPHZ02000003">
    <property type="protein sequence ID" value="KAF0926974.1"/>
    <property type="molecule type" value="Genomic_DNA"/>
</dbReference>
<keyword evidence="2" id="KW-1185">Reference proteome</keyword>
<protein>
    <submittedName>
        <fullName evidence="1">Uncharacterized protein</fullName>
    </submittedName>
</protein>